<name>A0A7J9GDX6_9ROSI</name>
<dbReference type="AlphaFoldDB" id="A0A7J9GDX6"/>
<evidence type="ECO:0000313" key="3">
    <source>
        <dbReference type="Proteomes" id="UP000593560"/>
    </source>
</evidence>
<keyword evidence="3" id="KW-1185">Reference proteome</keyword>
<protein>
    <submittedName>
        <fullName evidence="2">Uncharacterized protein</fullName>
    </submittedName>
</protein>
<organism evidence="2 3">
    <name type="scientific">Gossypium harknessii</name>
    <dbReference type="NCBI Taxonomy" id="34285"/>
    <lineage>
        <taxon>Eukaryota</taxon>
        <taxon>Viridiplantae</taxon>
        <taxon>Streptophyta</taxon>
        <taxon>Embryophyta</taxon>
        <taxon>Tracheophyta</taxon>
        <taxon>Spermatophyta</taxon>
        <taxon>Magnoliopsida</taxon>
        <taxon>eudicotyledons</taxon>
        <taxon>Gunneridae</taxon>
        <taxon>Pentapetalae</taxon>
        <taxon>rosids</taxon>
        <taxon>malvids</taxon>
        <taxon>Malvales</taxon>
        <taxon>Malvaceae</taxon>
        <taxon>Malvoideae</taxon>
        <taxon>Gossypium</taxon>
    </lineage>
</organism>
<dbReference type="EMBL" id="JABFAD010000004">
    <property type="protein sequence ID" value="MBA0795756.1"/>
    <property type="molecule type" value="Genomic_DNA"/>
</dbReference>
<feature type="signal peptide" evidence="1">
    <location>
        <begin position="1"/>
        <end position="18"/>
    </location>
</feature>
<accession>A0A7J9GDX6</accession>
<evidence type="ECO:0000313" key="2">
    <source>
        <dbReference type="EMBL" id="MBA0795756.1"/>
    </source>
</evidence>
<keyword evidence="1" id="KW-0732">Signal</keyword>
<gene>
    <name evidence="2" type="ORF">Gohar_006592</name>
</gene>
<sequence length="104" mass="11521">MLVVVVVFVVVVTYKVQKNYDVNKNKSLSSSFSSDDIDVRERLKRLLDVISDVTELNTASNLDGLKIVELLNGLCSSINGMVSSFVKVLHTPISYSLLLDIVDM</sequence>
<dbReference type="Proteomes" id="UP000593560">
    <property type="component" value="Unassembled WGS sequence"/>
</dbReference>
<reference evidence="2 3" key="1">
    <citation type="journal article" date="2019" name="Genome Biol. Evol.">
        <title>Insights into the evolution of the New World diploid cottons (Gossypium, subgenus Houzingenia) based on genome sequencing.</title>
        <authorList>
            <person name="Grover C.E."/>
            <person name="Arick M.A. 2nd"/>
            <person name="Thrash A."/>
            <person name="Conover J.L."/>
            <person name="Sanders W.S."/>
            <person name="Peterson D.G."/>
            <person name="Frelichowski J.E."/>
            <person name="Scheffler J.A."/>
            <person name="Scheffler B.E."/>
            <person name="Wendel J.F."/>
        </authorList>
    </citation>
    <scope>NUCLEOTIDE SEQUENCE [LARGE SCALE GENOMIC DNA]</scope>
    <source>
        <strain evidence="2">0</strain>
        <tissue evidence="2">Leaf</tissue>
    </source>
</reference>
<feature type="chain" id="PRO_5029756522" evidence="1">
    <location>
        <begin position="19"/>
        <end position="104"/>
    </location>
</feature>
<evidence type="ECO:0000256" key="1">
    <source>
        <dbReference type="SAM" id="SignalP"/>
    </source>
</evidence>
<proteinExistence type="predicted"/>
<comment type="caution">
    <text evidence="2">The sequence shown here is derived from an EMBL/GenBank/DDBJ whole genome shotgun (WGS) entry which is preliminary data.</text>
</comment>
<dbReference type="OrthoDB" id="10468997at2759"/>